<keyword evidence="2" id="KW-1185">Reference proteome</keyword>
<name>A0ABQ9JE45_9CUCU</name>
<proteinExistence type="predicted"/>
<sequence>MKRINQDGRRKLRKKRRWTLKQSQFNVLHQKPHPDIEDKNDPILKSILSQNKRKWEVYHESASQNRHSLTDHERHSSLAVGRLDGYQYFAQATTMSVGTNY</sequence>
<protein>
    <submittedName>
        <fullName evidence="1">Uncharacterized protein</fullName>
    </submittedName>
</protein>
<gene>
    <name evidence="1" type="ORF">NQ317_003588</name>
</gene>
<dbReference type="Proteomes" id="UP001162164">
    <property type="component" value="Unassembled WGS sequence"/>
</dbReference>
<evidence type="ECO:0000313" key="1">
    <source>
        <dbReference type="EMBL" id="KAJ8976245.1"/>
    </source>
</evidence>
<dbReference type="EMBL" id="JAPWTJ010000706">
    <property type="protein sequence ID" value="KAJ8976245.1"/>
    <property type="molecule type" value="Genomic_DNA"/>
</dbReference>
<evidence type="ECO:0000313" key="2">
    <source>
        <dbReference type="Proteomes" id="UP001162164"/>
    </source>
</evidence>
<accession>A0ABQ9JE45</accession>
<organism evidence="1 2">
    <name type="scientific">Molorchus minor</name>
    <dbReference type="NCBI Taxonomy" id="1323400"/>
    <lineage>
        <taxon>Eukaryota</taxon>
        <taxon>Metazoa</taxon>
        <taxon>Ecdysozoa</taxon>
        <taxon>Arthropoda</taxon>
        <taxon>Hexapoda</taxon>
        <taxon>Insecta</taxon>
        <taxon>Pterygota</taxon>
        <taxon>Neoptera</taxon>
        <taxon>Endopterygota</taxon>
        <taxon>Coleoptera</taxon>
        <taxon>Polyphaga</taxon>
        <taxon>Cucujiformia</taxon>
        <taxon>Chrysomeloidea</taxon>
        <taxon>Cerambycidae</taxon>
        <taxon>Lamiinae</taxon>
        <taxon>Monochamini</taxon>
        <taxon>Molorchus</taxon>
    </lineage>
</organism>
<comment type="caution">
    <text evidence="1">The sequence shown here is derived from an EMBL/GenBank/DDBJ whole genome shotgun (WGS) entry which is preliminary data.</text>
</comment>
<reference evidence="1" key="1">
    <citation type="journal article" date="2023" name="Insect Mol. Biol.">
        <title>Genome sequencing provides insights into the evolution of gene families encoding plant cell wall-degrading enzymes in longhorned beetles.</title>
        <authorList>
            <person name="Shin N.R."/>
            <person name="Okamura Y."/>
            <person name="Kirsch R."/>
            <person name="Pauchet Y."/>
        </authorList>
    </citation>
    <scope>NUCLEOTIDE SEQUENCE</scope>
    <source>
        <strain evidence="1">MMC_N1</strain>
    </source>
</reference>